<dbReference type="Gene3D" id="3.40.50.720">
    <property type="entry name" value="NAD(P)-binding Rossmann-like Domain"/>
    <property type="match status" value="1"/>
</dbReference>
<sequence length="221" mass="24545">MKIILTGTTGFVGTEVLAQVLENPSITSIIVLSRKPLPEPVTKNPKVTVKILDDFLHYPESLLQELQGAEACVWALGQIGGTDMDMYRRINVDYTMAGVMAFSNLSPSSGKPFRFIYCSGIAATRDQEKPLWFLQDIRKIRGQVENELLAHQEEARGKIEVYILRPGFILTKNFTLQSMVYSLGPSIKVNTLAGAMVDLAVEGSADGKNILENGELNRWRK</sequence>
<comment type="caution">
    <text evidence="1">The sequence shown here is derived from an EMBL/GenBank/DDBJ whole genome shotgun (WGS) entry which is preliminary data.</text>
</comment>
<dbReference type="GeneID" id="98140491"/>
<dbReference type="EMBL" id="JBFXLQ010000036">
    <property type="protein sequence ID" value="KAL2864963.1"/>
    <property type="molecule type" value="Genomic_DNA"/>
</dbReference>
<accession>A0ABR4LK89</accession>
<protein>
    <recommendedName>
        <fullName evidence="3">NAD(P)-binding domain-containing protein</fullName>
    </recommendedName>
</protein>
<dbReference type="SUPFAM" id="SSF51735">
    <property type="entry name" value="NAD(P)-binding Rossmann-fold domains"/>
    <property type="match status" value="1"/>
</dbReference>
<dbReference type="PANTHER" id="PTHR14097">
    <property type="entry name" value="OXIDOREDUCTASE HTATIP2"/>
    <property type="match status" value="1"/>
</dbReference>
<evidence type="ECO:0008006" key="3">
    <source>
        <dbReference type="Google" id="ProtNLM"/>
    </source>
</evidence>
<dbReference type="InterPro" id="IPR036291">
    <property type="entry name" value="NAD(P)-bd_dom_sf"/>
</dbReference>
<gene>
    <name evidence="1" type="ORF">BJX67DRAFT_198043</name>
</gene>
<keyword evidence="2" id="KW-1185">Reference proteome</keyword>
<proteinExistence type="predicted"/>
<dbReference type="Proteomes" id="UP001610432">
    <property type="component" value="Unassembled WGS sequence"/>
</dbReference>
<organism evidence="1 2">
    <name type="scientific">Aspergillus lucknowensis</name>
    <dbReference type="NCBI Taxonomy" id="176173"/>
    <lineage>
        <taxon>Eukaryota</taxon>
        <taxon>Fungi</taxon>
        <taxon>Dikarya</taxon>
        <taxon>Ascomycota</taxon>
        <taxon>Pezizomycotina</taxon>
        <taxon>Eurotiomycetes</taxon>
        <taxon>Eurotiomycetidae</taxon>
        <taxon>Eurotiales</taxon>
        <taxon>Aspergillaceae</taxon>
        <taxon>Aspergillus</taxon>
        <taxon>Aspergillus subgen. Nidulantes</taxon>
    </lineage>
</organism>
<name>A0ABR4LK89_9EURO</name>
<dbReference type="PANTHER" id="PTHR14097:SF9">
    <property type="entry name" value="EPIMERASE, PUTATIVE (AFU_ORTHOLOGUE AFUA_8G07320)-RELATED"/>
    <property type="match status" value="1"/>
</dbReference>
<reference evidence="1 2" key="1">
    <citation type="submission" date="2024-07" db="EMBL/GenBank/DDBJ databases">
        <title>Section-level genome sequencing and comparative genomics of Aspergillus sections Usti and Cavernicolus.</title>
        <authorList>
            <consortium name="Lawrence Berkeley National Laboratory"/>
            <person name="Nybo J.L."/>
            <person name="Vesth T.C."/>
            <person name="Theobald S."/>
            <person name="Frisvad J.C."/>
            <person name="Larsen T.O."/>
            <person name="Kjaerboelling I."/>
            <person name="Rothschild-Mancinelli K."/>
            <person name="Lyhne E.K."/>
            <person name="Kogle M.E."/>
            <person name="Barry K."/>
            <person name="Clum A."/>
            <person name="Na H."/>
            <person name="Ledsgaard L."/>
            <person name="Lin J."/>
            <person name="Lipzen A."/>
            <person name="Kuo A."/>
            <person name="Riley R."/>
            <person name="Mondo S."/>
            <person name="Labutti K."/>
            <person name="Haridas S."/>
            <person name="Pangalinan J."/>
            <person name="Salamov A.A."/>
            <person name="Simmons B.A."/>
            <person name="Magnuson J.K."/>
            <person name="Chen J."/>
            <person name="Drula E."/>
            <person name="Henrissat B."/>
            <person name="Wiebenga A."/>
            <person name="Lubbers R.J."/>
            <person name="Gomes A.C."/>
            <person name="Macurrencykelacurrency M.R."/>
            <person name="Stajich J."/>
            <person name="Grigoriev I.V."/>
            <person name="Mortensen U.H."/>
            <person name="De Vries R.P."/>
            <person name="Baker S.E."/>
            <person name="Andersen M.R."/>
        </authorList>
    </citation>
    <scope>NUCLEOTIDE SEQUENCE [LARGE SCALE GENOMIC DNA]</scope>
    <source>
        <strain evidence="1 2">CBS 449.75</strain>
    </source>
</reference>
<evidence type="ECO:0000313" key="2">
    <source>
        <dbReference type="Proteomes" id="UP001610432"/>
    </source>
</evidence>
<dbReference type="RefSeq" id="XP_070883942.1">
    <property type="nucleotide sequence ID" value="XM_071025419.1"/>
</dbReference>
<evidence type="ECO:0000313" key="1">
    <source>
        <dbReference type="EMBL" id="KAL2864963.1"/>
    </source>
</evidence>